<evidence type="ECO:0000313" key="10">
    <source>
        <dbReference type="EMBL" id="ORC24476.1"/>
    </source>
</evidence>
<comment type="similarity">
    <text evidence="1">Belongs to the DNA2/NAM7 helicase family.</text>
</comment>
<evidence type="ECO:0000313" key="11">
    <source>
        <dbReference type="Proteomes" id="UP000192359"/>
    </source>
</evidence>
<evidence type="ECO:0000259" key="9">
    <source>
        <dbReference type="Pfam" id="PF13087"/>
    </source>
</evidence>
<feature type="coiled-coil region" evidence="6">
    <location>
        <begin position="526"/>
        <end position="598"/>
    </location>
</feature>
<dbReference type="EMBL" id="LXWF01000003">
    <property type="protein sequence ID" value="ORC24476.1"/>
    <property type="molecule type" value="Genomic_DNA"/>
</dbReference>
<evidence type="ECO:0000256" key="7">
    <source>
        <dbReference type="SAM" id="MobiDB-lite"/>
    </source>
</evidence>
<dbReference type="InterPro" id="IPR041679">
    <property type="entry name" value="DNA2/NAM7-like_C"/>
</dbReference>
<feature type="coiled-coil region" evidence="6">
    <location>
        <begin position="641"/>
        <end position="675"/>
    </location>
</feature>
<evidence type="ECO:0000256" key="6">
    <source>
        <dbReference type="SAM" id="Coils"/>
    </source>
</evidence>
<evidence type="ECO:0000259" key="8">
    <source>
        <dbReference type="Pfam" id="PF13086"/>
    </source>
</evidence>
<name>A0A1Y1RT89_9MICC</name>
<keyword evidence="6" id="KW-0175">Coiled coil</keyword>
<keyword evidence="3" id="KW-0378">Hydrolase</keyword>
<evidence type="ECO:0000256" key="2">
    <source>
        <dbReference type="ARBA" id="ARBA00022741"/>
    </source>
</evidence>
<evidence type="ECO:0008006" key="12">
    <source>
        <dbReference type="Google" id="ProtNLM"/>
    </source>
</evidence>
<feature type="domain" description="DNA2/NAM7 helicase-like C-terminal" evidence="9">
    <location>
        <begin position="873"/>
        <end position="1052"/>
    </location>
</feature>
<dbReference type="AlphaFoldDB" id="A0A1Y1RT89"/>
<dbReference type="Gene3D" id="3.40.50.300">
    <property type="entry name" value="P-loop containing nucleotide triphosphate hydrolases"/>
    <property type="match status" value="3"/>
</dbReference>
<proteinExistence type="inferred from homology"/>
<dbReference type="GO" id="GO:0016787">
    <property type="term" value="F:hydrolase activity"/>
    <property type="evidence" value="ECO:0007669"/>
    <property type="project" value="UniProtKB-KW"/>
</dbReference>
<evidence type="ECO:0000256" key="5">
    <source>
        <dbReference type="ARBA" id="ARBA00022840"/>
    </source>
</evidence>
<evidence type="ECO:0000256" key="4">
    <source>
        <dbReference type="ARBA" id="ARBA00022806"/>
    </source>
</evidence>
<dbReference type="InterPro" id="IPR027417">
    <property type="entry name" value="P-loop_NTPase"/>
</dbReference>
<sequence>MNTMRSKAAFQQNILRYWRILELFEPQKIPQISSSPREHVRIEDVTGQHLLPWVNPAPVPQNPYKPWEVYEWAYYVYVGIFPQSLIFDELSQGLDEEEKEERRPSPQDETAIATLQVDHRGRLVLGSIQLTTALWALYRQKLLTTDHHLSISETNKILNDYVLKKEAQRVRNFKGLTRADEEMTDKDLLEEQLPLDRGFLKELHELCLRAQRSPKAIGGKISDTAEQVLNRQNFRYKRTRIRVDPGAPAVEDDSDHLLGSFHLDELDAAIIDAGSGSLSLPLDRYLSDDSQVASIKRQDVRRDPSILEDGVRPSKMARGRWPSPPSHHLARSQQFTVNRVAQSSEPGNLLGVNGPPGTGKTTLLRDVYADAMVERASRLARLKRPEEGFRGFQRVALKSGEYQLALLAPELRGFEMVVVSANNTAVENISLELPSAGAIDSEFDQPQFFAEQASKVLTDSRSATGAWGMVAARLGNRANCRKFTGNYWYSAKPEGTQTMQDVLNNPNITRTWAQAVTAFHHKNETVKRLISAAHKAEQRYKNLSELGQQLENITADLERTQTRYESYLPQEKRLGEQILEIEKQKKEIESRLNFYQQAKPGFWANLFSFGSAYKEWFAGYKELQDEIVSIDAVFTEAAQSLAQLQDQKVSARADLEQLKQSLAVRSRELQELAQSVEADRQHYGAAHPDSSDSGEVNPPWLTNELDRARSELFLEAMNLHRDFILHNSGKFRFLLSLACQLMVGIEIKKDHIPDIWAAFFMAVPLVSSTFASVSKLFTGMGRGSIGWVIVDEAGQAKPQQAVGALQLAQNALVVGDPLQLRPVVTLPESVSRRFARDMGISSDWTAPQASVQSLTDRVSAYGTMLGHYEEARWVSSPLRAHRRCDDPMFSISNTIAYDGAMIHCVSRAEDSRFLKDSVLEPNGPELNQNLISQWIHCQASDDTQKVQAGEIEQLKLLLAKLNAAGVPDSEIMVISPYRKVAAHLTKMGKDRKRGLRAGTIHITQGKEATAVILVLGTGKKSARSREWAAQSPHLLNVAVSRAKRRLYVIGDHDSWSGLPYFSDLSLMLSIHRRQVLSESQ</sequence>
<keyword evidence="4" id="KW-0347">Helicase</keyword>
<evidence type="ECO:0000256" key="3">
    <source>
        <dbReference type="ARBA" id="ARBA00022801"/>
    </source>
</evidence>
<feature type="region of interest" description="Disordered" evidence="7">
    <location>
        <begin position="304"/>
        <end position="329"/>
    </location>
</feature>
<evidence type="ECO:0000256" key="1">
    <source>
        <dbReference type="ARBA" id="ARBA00007913"/>
    </source>
</evidence>
<feature type="domain" description="DNA2/NAM7 helicase helicase" evidence="8">
    <location>
        <begin position="763"/>
        <end position="824"/>
    </location>
</feature>
<dbReference type="PANTHER" id="PTHR43788">
    <property type="entry name" value="DNA2/NAM7 HELICASE FAMILY MEMBER"/>
    <property type="match status" value="1"/>
</dbReference>
<dbReference type="SUPFAM" id="SSF52540">
    <property type="entry name" value="P-loop containing nucleoside triphosphate hydrolases"/>
    <property type="match status" value="1"/>
</dbReference>
<dbReference type="Pfam" id="PF13086">
    <property type="entry name" value="AAA_11"/>
    <property type="match status" value="1"/>
</dbReference>
<protein>
    <recommendedName>
        <fullName evidence="12">AAA family ATPase</fullName>
    </recommendedName>
</protein>
<dbReference type="GO" id="GO:0003678">
    <property type="term" value="F:DNA helicase activity"/>
    <property type="evidence" value="ECO:0007669"/>
    <property type="project" value="UniProtKB-ARBA"/>
</dbReference>
<keyword evidence="5" id="KW-0067">ATP-binding</keyword>
<accession>A0A1Y1RT89</accession>
<dbReference type="GO" id="GO:0005524">
    <property type="term" value="F:ATP binding"/>
    <property type="evidence" value="ECO:0007669"/>
    <property type="project" value="UniProtKB-KW"/>
</dbReference>
<keyword evidence="2" id="KW-0547">Nucleotide-binding</keyword>
<gene>
    <name evidence="10" type="ORF">A7979_09350</name>
</gene>
<keyword evidence="11" id="KW-1185">Reference proteome</keyword>
<dbReference type="InterPro" id="IPR050534">
    <property type="entry name" value="Coronavir_polyprotein_1ab"/>
</dbReference>
<dbReference type="Proteomes" id="UP000192359">
    <property type="component" value="Unassembled WGS sequence"/>
</dbReference>
<comment type="caution">
    <text evidence="10">The sequence shown here is derived from an EMBL/GenBank/DDBJ whole genome shotgun (WGS) entry which is preliminary data.</text>
</comment>
<reference evidence="10 11" key="1">
    <citation type="submission" date="2016-05" db="EMBL/GenBank/DDBJ databases">
        <title>Draft genome sequence of a porcine commensal Rothia nasimurium.</title>
        <authorList>
            <person name="Gaiser R.A."/>
            <person name="Van Baarlen P."/>
            <person name="Wells J.M."/>
        </authorList>
    </citation>
    <scope>NUCLEOTIDE SEQUENCE [LARGE SCALE GENOMIC DNA]</scope>
    <source>
        <strain evidence="10 11">PT-32</strain>
    </source>
</reference>
<dbReference type="PANTHER" id="PTHR43788:SF8">
    <property type="entry name" value="DNA-BINDING PROTEIN SMUBP-2"/>
    <property type="match status" value="1"/>
</dbReference>
<dbReference type="InterPro" id="IPR041677">
    <property type="entry name" value="DNA2/NAM7_AAA_11"/>
</dbReference>
<dbReference type="Pfam" id="PF13087">
    <property type="entry name" value="AAA_12"/>
    <property type="match status" value="1"/>
</dbReference>
<organism evidence="10 11">
    <name type="scientific">Rothia nasimurium</name>
    <dbReference type="NCBI Taxonomy" id="85336"/>
    <lineage>
        <taxon>Bacteria</taxon>
        <taxon>Bacillati</taxon>
        <taxon>Actinomycetota</taxon>
        <taxon>Actinomycetes</taxon>
        <taxon>Micrococcales</taxon>
        <taxon>Micrococcaceae</taxon>
        <taxon>Rothia</taxon>
    </lineage>
</organism>